<gene>
    <name evidence="2" type="ORF">FOZ63_029785</name>
</gene>
<dbReference type="AlphaFoldDB" id="A0A7J6UMQ2"/>
<protein>
    <submittedName>
        <fullName evidence="2">Uncharacterized protein</fullName>
    </submittedName>
</protein>
<keyword evidence="3" id="KW-1185">Reference proteome</keyword>
<comment type="caution">
    <text evidence="2">The sequence shown here is derived from an EMBL/GenBank/DDBJ whole genome shotgun (WGS) entry which is preliminary data.</text>
</comment>
<accession>A0A7J6UMQ2</accession>
<evidence type="ECO:0000313" key="3">
    <source>
        <dbReference type="Proteomes" id="UP000553632"/>
    </source>
</evidence>
<name>A0A7J6UMQ2_PEROL</name>
<evidence type="ECO:0000256" key="1">
    <source>
        <dbReference type="SAM" id="MobiDB-lite"/>
    </source>
</evidence>
<proteinExistence type="predicted"/>
<reference evidence="2 3" key="1">
    <citation type="submission" date="2020-04" db="EMBL/GenBank/DDBJ databases">
        <title>Perkinsus olseni comparative genomics.</title>
        <authorList>
            <person name="Bogema D.R."/>
        </authorList>
    </citation>
    <scope>NUCLEOTIDE SEQUENCE [LARGE SCALE GENOMIC DNA]</scope>
    <source>
        <strain evidence="2 3">ATCC PRA-207</strain>
    </source>
</reference>
<organism evidence="2 3">
    <name type="scientific">Perkinsus olseni</name>
    <name type="common">Perkinsus atlanticus</name>
    <dbReference type="NCBI Taxonomy" id="32597"/>
    <lineage>
        <taxon>Eukaryota</taxon>
        <taxon>Sar</taxon>
        <taxon>Alveolata</taxon>
        <taxon>Perkinsozoa</taxon>
        <taxon>Perkinsea</taxon>
        <taxon>Perkinsida</taxon>
        <taxon>Perkinsidae</taxon>
        <taxon>Perkinsus</taxon>
    </lineage>
</organism>
<dbReference type="EMBL" id="JABANO010001339">
    <property type="protein sequence ID" value="KAF4758513.1"/>
    <property type="molecule type" value="Genomic_DNA"/>
</dbReference>
<sequence length="140" mass="15175">MSGRVDSSNHPEASNSNLVATAAGYASLQSLKSARTTARGARTSLAYRFVAQRLVIRDREAEGVGEDDPESQALLEEEEACEEQYAYASAKFTIAELPYYVALVRARCPEQPVSPEQSAGDEDRRNFGVQALATPGMKDS</sequence>
<dbReference type="Proteomes" id="UP000553632">
    <property type="component" value="Unassembled WGS sequence"/>
</dbReference>
<evidence type="ECO:0000313" key="2">
    <source>
        <dbReference type="EMBL" id="KAF4758513.1"/>
    </source>
</evidence>
<feature type="region of interest" description="Disordered" evidence="1">
    <location>
        <begin position="110"/>
        <end position="140"/>
    </location>
</feature>